<keyword evidence="2" id="KW-1185">Reference proteome</keyword>
<dbReference type="AlphaFoldDB" id="A0A9W5AYH3"/>
<comment type="caution">
    <text evidence="1">The sequence shown here is derived from an EMBL/GenBank/DDBJ whole genome shotgun (WGS) entry which is preliminary data.</text>
</comment>
<evidence type="ECO:0000313" key="2">
    <source>
        <dbReference type="Proteomes" id="UP000191933"/>
    </source>
</evidence>
<dbReference type="RefSeq" id="WP_139786350.1">
    <property type="nucleotide sequence ID" value="NZ_LT009718.1"/>
</dbReference>
<accession>A0A9W5AYH3</accession>
<proteinExistence type="predicted"/>
<name>A0A9W5AYH3_9HYPH</name>
<gene>
    <name evidence="1" type="ORF">AGR2A_Cc100253</name>
</gene>
<organism evidence="1 2">
    <name type="scientific">Agrobacterium genomosp. 2 str. CFBP 5494</name>
    <dbReference type="NCBI Taxonomy" id="1183436"/>
    <lineage>
        <taxon>Bacteria</taxon>
        <taxon>Pseudomonadati</taxon>
        <taxon>Pseudomonadota</taxon>
        <taxon>Alphaproteobacteria</taxon>
        <taxon>Hyphomicrobiales</taxon>
        <taxon>Rhizobiaceae</taxon>
        <taxon>Rhizobium/Agrobacterium group</taxon>
        <taxon>Agrobacterium</taxon>
        <taxon>Agrobacterium tumefaciens complex</taxon>
    </lineage>
</organism>
<reference evidence="1 2" key="1">
    <citation type="submission" date="2016-01" db="EMBL/GenBank/DDBJ databases">
        <authorList>
            <person name="Regsiter A."/>
            <person name="william w."/>
        </authorList>
    </citation>
    <scope>NUCLEOTIDE SEQUENCE [LARGE SCALE GENOMIC DNA]</scope>
    <source>
        <strain evidence="1 2">CFBP 5494</strain>
    </source>
</reference>
<dbReference type="Proteomes" id="UP000191933">
    <property type="component" value="Unassembled WGS sequence"/>
</dbReference>
<dbReference type="EMBL" id="FBVY01000002">
    <property type="protein sequence ID" value="CUW85765.1"/>
    <property type="molecule type" value="Genomic_DNA"/>
</dbReference>
<protein>
    <submittedName>
        <fullName evidence="1">Uncharacterized protein</fullName>
    </submittedName>
</protein>
<sequence>MPNEETGQFNYPIPKRLKTKFNEITVGKKQQDVVVKLVEAFVRDPSIAGVYDRKGSHNLSPADSIGLVDVIEDFRDFDFTDYFEDAYPTYIFIRDYAAFRYKGFHWNLITSLSHVGPRFHISFPEPTDDIGRALVQELVKGATKHGGSFTTVSTRSDADLLPHLVIVTPKLVIYSLDTPYHVSNVAYVHDRSINEVQHIIRTVLTPPHGVETFVMDNRD</sequence>
<evidence type="ECO:0000313" key="1">
    <source>
        <dbReference type="EMBL" id="CUW85765.1"/>
    </source>
</evidence>